<dbReference type="InterPro" id="IPR002397">
    <property type="entry name" value="Cyt_P450_B"/>
</dbReference>
<evidence type="ECO:0000256" key="5">
    <source>
        <dbReference type="ARBA" id="ARBA00023002"/>
    </source>
</evidence>
<evidence type="ECO:0000256" key="3">
    <source>
        <dbReference type="ARBA" id="ARBA00022617"/>
    </source>
</evidence>
<dbReference type="GO" id="GO:0016705">
    <property type="term" value="F:oxidoreductase activity, acting on paired donors, with incorporation or reduction of molecular oxygen"/>
    <property type="evidence" value="ECO:0007669"/>
    <property type="project" value="InterPro"/>
</dbReference>
<evidence type="ECO:0000313" key="13">
    <source>
        <dbReference type="Proteomes" id="UP001141650"/>
    </source>
</evidence>
<accession>A0AA41XPQ9</accession>
<dbReference type="PANTHER" id="PTHR46696">
    <property type="entry name" value="P450, PUTATIVE (EUROFUNG)-RELATED"/>
    <property type="match status" value="1"/>
</dbReference>
<dbReference type="PRINTS" id="PR00385">
    <property type="entry name" value="P450"/>
</dbReference>
<dbReference type="PRINTS" id="PR00359">
    <property type="entry name" value="BP450"/>
</dbReference>
<dbReference type="Pfam" id="PF00067">
    <property type="entry name" value="p450"/>
    <property type="match status" value="1"/>
</dbReference>
<evidence type="ECO:0000313" key="12">
    <source>
        <dbReference type="Proteomes" id="UP000192319"/>
    </source>
</evidence>
<dbReference type="InterPro" id="IPR036396">
    <property type="entry name" value="Cyt_P450_sf"/>
</dbReference>
<reference evidence="11 12" key="1">
    <citation type="submission" date="2017-02" db="EMBL/GenBank/DDBJ databases">
        <title>The new phylogeny of genus Mycobacterium.</title>
        <authorList>
            <person name="Tortoli E."/>
            <person name="Trovato A."/>
            <person name="Cirillo D.M."/>
        </authorList>
    </citation>
    <scope>NUCLEOTIDE SEQUENCE [LARGE SCALE GENOMIC DNA]</scope>
    <source>
        <strain evidence="11 12">DSM 45230</strain>
    </source>
</reference>
<dbReference type="GO" id="GO:0020037">
    <property type="term" value="F:heme binding"/>
    <property type="evidence" value="ECO:0007669"/>
    <property type="project" value="InterPro"/>
</dbReference>
<keyword evidence="5 8" id="KW-0560">Oxidoreductase</keyword>
<dbReference type="EMBL" id="MVHD01000008">
    <property type="protein sequence ID" value="OQZ91680.1"/>
    <property type="molecule type" value="Genomic_DNA"/>
</dbReference>
<reference evidence="10" key="2">
    <citation type="submission" date="2020-07" db="EMBL/GenBank/DDBJ databases">
        <authorList>
            <person name="Pettersson B.M.F."/>
            <person name="Behra P.R.K."/>
            <person name="Ramesh M."/>
            <person name="Das S."/>
            <person name="Dasgupta S."/>
            <person name="Kirsebom L.A."/>
        </authorList>
    </citation>
    <scope>NUCLEOTIDE SEQUENCE</scope>
    <source>
        <strain evidence="10">CCUG 55640</strain>
    </source>
</reference>
<proteinExistence type="inferred from homology"/>
<gene>
    <name evidence="11" type="ORF">BST11_07235</name>
    <name evidence="10" type="ORF">H7K38_09810</name>
</gene>
<comment type="caution">
    <text evidence="10">The sequence shown here is derived from an EMBL/GenBank/DDBJ whole genome shotgun (WGS) entry which is preliminary data.</text>
</comment>
<keyword evidence="6 8" id="KW-0408">Iron</keyword>
<evidence type="ECO:0000256" key="8">
    <source>
        <dbReference type="RuleBase" id="RU000461"/>
    </source>
</evidence>
<evidence type="ECO:0000313" key="10">
    <source>
        <dbReference type="EMBL" id="MCV7378949.1"/>
    </source>
</evidence>
<comment type="cofactor">
    <cofactor evidence="1">
        <name>heme</name>
        <dbReference type="ChEBI" id="CHEBI:30413"/>
    </cofactor>
</comment>
<dbReference type="PROSITE" id="PS00086">
    <property type="entry name" value="CYTOCHROME_P450"/>
    <property type="match status" value="1"/>
</dbReference>
<protein>
    <submittedName>
        <fullName evidence="10 11">Cytochrome</fullName>
    </submittedName>
</protein>
<keyword evidence="7 8" id="KW-0503">Monooxygenase</keyword>
<comment type="similarity">
    <text evidence="2 8">Belongs to the cytochrome P450 family.</text>
</comment>
<evidence type="ECO:0000256" key="4">
    <source>
        <dbReference type="ARBA" id="ARBA00022723"/>
    </source>
</evidence>
<evidence type="ECO:0000256" key="2">
    <source>
        <dbReference type="ARBA" id="ARBA00010617"/>
    </source>
</evidence>
<dbReference type="CDD" id="cd11031">
    <property type="entry name" value="Cyp158A-like"/>
    <property type="match status" value="1"/>
</dbReference>
<dbReference type="PANTHER" id="PTHR46696:SF5">
    <property type="entry name" value="CYTOCHROME P450 BJ-1"/>
    <property type="match status" value="1"/>
</dbReference>
<dbReference type="GO" id="GO:0005506">
    <property type="term" value="F:iron ion binding"/>
    <property type="evidence" value="ECO:0007669"/>
    <property type="project" value="InterPro"/>
</dbReference>
<dbReference type="GO" id="GO:0004497">
    <property type="term" value="F:monooxygenase activity"/>
    <property type="evidence" value="ECO:0007669"/>
    <property type="project" value="UniProtKB-KW"/>
</dbReference>
<feature type="compositionally biased region" description="Basic and acidic residues" evidence="9">
    <location>
        <begin position="30"/>
        <end position="40"/>
    </location>
</feature>
<keyword evidence="12" id="KW-1185">Reference proteome</keyword>
<sequence>MIQRVRTPVGHPAWLVTDYAHVRPLLDDDRLGRSHPDPDTAARTGESALFGGPLGDFETEAADHSRMRALLQPHFAPRHLRALEPRVQALATGLLDELAEHGPPADLHERLAVPLPILVICELLGVPYADRDRFRSWANDASNVRDHARSERGLAELFAYGRELVQRKRTQPGDDVISRLCATDGVSDEDAAALSMFMLFAGHETTVVQIGLGTLLLLTNRDQWRALTGDPALVTSAVEELLRGAPIAGGVGGIPRYARTTFDIDGATVHTGDLVLLDVGSANHDPLVFTDPERIDIARREATHVAFGYGARYCIGAPLARMELKVVFSQLVSRFPSMHLTADPATLPMRGDALAGGLVTLPVSW</sequence>
<feature type="region of interest" description="Disordered" evidence="9">
    <location>
        <begin position="30"/>
        <end position="50"/>
    </location>
</feature>
<dbReference type="InterPro" id="IPR001128">
    <property type="entry name" value="Cyt_P450"/>
</dbReference>
<dbReference type="SUPFAM" id="SSF48264">
    <property type="entry name" value="Cytochrome P450"/>
    <property type="match status" value="1"/>
</dbReference>
<keyword evidence="3 8" id="KW-0349">Heme</keyword>
<organism evidence="10 13">
    <name type="scientific">Mycobacterium alsense</name>
    <dbReference type="NCBI Taxonomy" id="324058"/>
    <lineage>
        <taxon>Bacteria</taxon>
        <taxon>Bacillati</taxon>
        <taxon>Actinomycetota</taxon>
        <taxon>Actinomycetes</taxon>
        <taxon>Mycobacteriales</taxon>
        <taxon>Mycobacteriaceae</taxon>
        <taxon>Mycobacterium</taxon>
    </lineage>
</organism>
<dbReference type="Proteomes" id="UP001141650">
    <property type="component" value="Unassembled WGS sequence"/>
</dbReference>
<evidence type="ECO:0000256" key="1">
    <source>
        <dbReference type="ARBA" id="ARBA00001971"/>
    </source>
</evidence>
<dbReference type="Proteomes" id="UP000192319">
    <property type="component" value="Unassembled WGS sequence"/>
</dbReference>
<dbReference type="Gene3D" id="1.10.630.10">
    <property type="entry name" value="Cytochrome P450"/>
    <property type="match status" value="1"/>
</dbReference>
<evidence type="ECO:0000256" key="7">
    <source>
        <dbReference type="ARBA" id="ARBA00023033"/>
    </source>
</evidence>
<reference evidence="10" key="3">
    <citation type="journal article" date="2022" name="BMC Genomics">
        <title>Comparative genome analysis of mycobacteria focusing on tRNA and non-coding RNA.</title>
        <authorList>
            <person name="Behra P.R.K."/>
            <person name="Pettersson B.M.F."/>
            <person name="Ramesh M."/>
            <person name="Das S."/>
            <person name="Dasgupta S."/>
            <person name="Kirsebom L.A."/>
        </authorList>
    </citation>
    <scope>NUCLEOTIDE SEQUENCE</scope>
    <source>
        <strain evidence="10">CCUG 55640</strain>
    </source>
</reference>
<dbReference type="RefSeq" id="WP_083137277.1">
    <property type="nucleotide sequence ID" value="NZ_JACKVH010000012.1"/>
</dbReference>
<evidence type="ECO:0000313" key="11">
    <source>
        <dbReference type="EMBL" id="OQZ91680.1"/>
    </source>
</evidence>
<keyword evidence="4 8" id="KW-0479">Metal-binding</keyword>
<dbReference type="EMBL" id="JACKVH010000012">
    <property type="protein sequence ID" value="MCV7378949.1"/>
    <property type="molecule type" value="Genomic_DNA"/>
</dbReference>
<dbReference type="InterPro" id="IPR017972">
    <property type="entry name" value="Cyt_P450_CS"/>
</dbReference>
<dbReference type="AlphaFoldDB" id="A0AA41XPQ9"/>
<evidence type="ECO:0000256" key="9">
    <source>
        <dbReference type="SAM" id="MobiDB-lite"/>
    </source>
</evidence>
<name>A0AA41XPQ9_9MYCO</name>
<evidence type="ECO:0000256" key="6">
    <source>
        <dbReference type="ARBA" id="ARBA00023004"/>
    </source>
</evidence>
<dbReference type="FunFam" id="1.10.630.10:FF:000018">
    <property type="entry name" value="Cytochrome P450 monooxygenase"/>
    <property type="match status" value="1"/>
</dbReference>